<dbReference type="RefSeq" id="WP_089330080.1">
    <property type="nucleotide sequence ID" value="NZ_FZOR01000045.1"/>
</dbReference>
<dbReference type="InterPro" id="IPR002372">
    <property type="entry name" value="PQQ_rpt_dom"/>
</dbReference>
<dbReference type="InterPro" id="IPR011009">
    <property type="entry name" value="Kinase-like_dom_sf"/>
</dbReference>
<dbReference type="SUPFAM" id="SSF50998">
    <property type="entry name" value="Quinoprotein alcohol dehydrogenase-like"/>
    <property type="match status" value="1"/>
</dbReference>
<reference evidence="8 9" key="1">
    <citation type="submission" date="2017-06" db="EMBL/GenBank/DDBJ databases">
        <authorList>
            <person name="Kim H.J."/>
            <person name="Triplett B.A."/>
        </authorList>
    </citation>
    <scope>NUCLEOTIDE SEQUENCE [LARGE SCALE GENOMIC DNA]</scope>
    <source>
        <strain evidence="8 9">DSM 44715</strain>
    </source>
</reference>
<dbReference type="PROSITE" id="PS00108">
    <property type="entry name" value="PROTEIN_KINASE_ST"/>
    <property type="match status" value="1"/>
</dbReference>
<feature type="binding site" evidence="5">
    <location>
        <position position="43"/>
    </location>
    <ligand>
        <name>ATP</name>
        <dbReference type="ChEBI" id="CHEBI:30616"/>
    </ligand>
</feature>
<dbReference type="SUPFAM" id="SSF56112">
    <property type="entry name" value="Protein kinase-like (PK-like)"/>
    <property type="match status" value="1"/>
</dbReference>
<evidence type="ECO:0000256" key="4">
    <source>
        <dbReference type="ARBA" id="ARBA00022840"/>
    </source>
</evidence>
<dbReference type="InterPro" id="IPR011047">
    <property type="entry name" value="Quinoprotein_ADH-like_sf"/>
</dbReference>
<keyword evidence="4 5" id="KW-0067">ATP-binding</keyword>
<keyword evidence="3 8" id="KW-0418">Kinase</keyword>
<dbReference type="InterPro" id="IPR017441">
    <property type="entry name" value="Protein_kinase_ATP_BS"/>
</dbReference>
<evidence type="ECO:0000256" key="1">
    <source>
        <dbReference type="ARBA" id="ARBA00022679"/>
    </source>
</evidence>
<dbReference type="Gene3D" id="1.10.510.10">
    <property type="entry name" value="Transferase(Phosphotransferase) domain 1"/>
    <property type="match status" value="1"/>
</dbReference>
<evidence type="ECO:0000256" key="2">
    <source>
        <dbReference type="ARBA" id="ARBA00022741"/>
    </source>
</evidence>
<sequence>MEPLTPSDPARIASYELLARLGAGGMGLVYLARSPGGRLVAVKVIHTHLTDAPGFLRRFRREVEAARSVSGFYTAPVIDADTESRPAWLATAHVAGPALGAVVRDRGPLPPRTVTALAAALAEALKAVHTAGLIHRDLKPSNILLAEDGPRVIDFGIVHAADGTETTGGLVGTPSYMSPEQTRGGDIGPETDVFSLGGVLYFASTGSPPFGSGELPAVLHRVLTQEPDLARVPAEQRDLIRRCLAKEPSMRPTPDEILAELAGSIADGPVDWTEGPQSSLIDEYATLVSSYADPAPEPGPRPVPQPDPEPETEPRTRRKPEPKWGSIPSRRAELFTPIESVPRPRPEPEASTPRPRPPEAAPPTSTGSRRRGWGAVLALLALAGVIIYVVLDPGGSSREDGFRPWSVDGAFRAAVVADGVAYIGKKDGTAAHDAKTGRRRWESKAGEKEMVAGRAGSVLIVWSETRLSALDSRSGKRLWQIPTNGEGCTTRPGALGRVMLMDEVERQGSPDQMRVSAVEPATGARVWSKTLDADSCTSDVRVTGEGIAVVTSGKNDKENVLVSLTSASGESWRATTEEVRTFAAAGSNVYTATKAKSGYRIRAYAADTGRRRWDVPLAATSSADPEMVVEGSTLYVLEDETLYALQASDGRRLWKSSLPEDISGRLSVAGGTAYVEWEDNGSNWFRTVERTSLAAFDLATGRRLWQKRINSDADVAAAEGRLVYVASYRKRSFRPDEKTLIAFDTRTGRQRWKRDATVKAPIVIAAGILYVLNGDTMEAIDANTGDGP</sequence>
<feature type="compositionally biased region" description="Basic and acidic residues" evidence="6">
    <location>
        <begin position="312"/>
        <end position="322"/>
    </location>
</feature>
<dbReference type="InterPro" id="IPR015943">
    <property type="entry name" value="WD40/YVTN_repeat-like_dom_sf"/>
</dbReference>
<dbReference type="Pfam" id="PF00069">
    <property type="entry name" value="Pkinase"/>
    <property type="match status" value="1"/>
</dbReference>
<dbReference type="SMART" id="SM00220">
    <property type="entry name" value="S_TKc"/>
    <property type="match status" value="1"/>
</dbReference>
<dbReference type="AlphaFoldDB" id="A0A239NNL4"/>
<evidence type="ECO:0000259" key="7">
    <source>
        <dbReference type="PROSITE" id="PS50011"/>
    </source>
</evidence>
<feature type="region of interest" description="Disordered" evidence="6">
    <location>
        <begin position="290"/>
        <end position="370"/>
    </location>
</feature>
<keyword evidence="8" id="KW-0723">Serine/threonine-protein kinase</keyword>
<evidence type="ECO:0000256" key="3">
    <source>
        <dbReference type="ARBA" id="ARBA00022777"/>
    </source>
</evidence>
<name>A0A239NNL4_9ACTN</name>
<dbReference type="InterPro" id="IPR008271">
    <property type="entry name" value="Ser/Thr_kinase_AS"/>
</dbReference>
<dbReference type="EMBL" id="FZOR01000045">
    <property type="protein sequence ID" value="SNT56476.1"/>
    <property type="molecule type" value="Genomic_DNA"/>
</dbReference>
<evidence type="ECO:0000256" key="5">
    <source>
        <dbReference type="PROSITE-ProRule" id="PRU10141"/>
    </source>
</evidence>
<dbReference type="Pfam" id="PF13360">
    <property type="entry name" value="PQQ_2"/>
    <property type="match status" value="3"/>
</dbReference>
<dbReference type="SMART" id="SM00564">
    <property type="entry name" value="PQQ"/>
    <property type="match status" value="6"/>
</dbReference>
<dbReference type="InterPro" id="IPR018391">
    <property type="entry name" value="PQQ_b-propeller_rpt"/>
</dbReference>
<dbReference type="PANTHER" id="PTHR43289:SF34">
    <property type="entry name" value="SERINE_THREONINE-PROTEIN KINASE YBDM-RELATED"/>
    <property type="match status" value="1"/>
</dbReference>
<dbReference type="PROSITE" id="PS50011">
    <property type="entry name" value="PROTEIN_KINASE_DOM"/>
    <property type="match status" value="1"/>
</dbReference>
<proteinExistence type="predicted"/>
<protein>
    <submittedName>
        <fullName evidence="8">Serine/threonine protein kinase</fullName>
    </submittedName>
</protein>
<dbReference type="Proteomes" id="UP000198318">
    <property type="component" value="Unassembled WGS sequence"/>
</dbReference>
<dbReference type="OrthoDB" id="3449663at2"/>
<dbReference type="GO" id="GO:0005524">
    <property type="term" value="F:ATP binding"/>
    <property type="evidence" value="ECO:0007669"/>
    <property type="project" value="UniProtKB-UniRule"/>
</dbReference>
<keyword evidence="1" id="KW-0808">Transferase</keyword>
<evidence type="ECO:0000256" key="6">
    <source>
        <dbReference type="SAM" id="MobiDB-lite"/>
    </source>
</evidence>
<dbReference type="Gene3D" id="2.130.10.10">
    <property type="entry name" value="YVTN repeat-like/Quinoprotein amine dehydrogenase"/>
    <property type="match status" value="2"/>
</dbReference>
<keyword evidence="9" id="KW-1185">Reference proteome</keyword>
<dbReference type="GO" id="GO:0004674">
    <property type="term" value="F:protein serine/threonine kinase activity"/>
    <property type="evidence" value="ECO:0007669"/>
    <property type="project" value="UniProtKB-KW"/>
</dbReference>
<dbReference type="PROSITE" id="PS00107">
    <property type="entry name" value="PROTEIN_KINASE_ATP"/>
    <property type="match status" value="1"/>
</dbReference>
<dbReference type="InterPro" id="IPR000719">
    <property type="entry name" value="Prot_kinase_dom"/>
</dbReference>
<feature type="domain" description="Protein kinase" evidence="7">
    <location>
        <begin position="15"/>
        <end position="265"/>
    </location>
</feature>
<gene>
    <name evidence="8" type="ORF">SAMN05443665_104536</name>
</gene>
<evidence type="ECO:0000313" key="8">
    <source>
        <dbReference type="EMBL" id="SNT56476.1"/>
    </source>
</evidence>
<organism evidence="8 9">
    <name type="scientific">Actinomadura meyerae</name>
    <dbReference type="NCBI Taxonomy" id="240840"/>
    <lineage>
        <taxon>Bacteria</taxon>
        <taxon>Bacillati</taxon>
        <taxon>Actinomycetota</taxon>
        <taxon>Actinomycetes</taxon>
        <taxon>Streptosporangiales</taxon>
        <taxon>Thermomonosporaceae</taxon>
        <taxon>Actinomadura</taxon>
    </lineage>
</organism>
<feature type="compositionally biased region" description="Pro residues" evidence="6">
    <location>
        <begin position="295"/>
        <end position="307"/>
    </location>
</feature>
<dbReference type="PANTHER" id="PTHR43289">
    <property type="entry name" value="MITOGEN-ACTIVATED PROTEIN KINASE KINASE KINASE 20-RELATED"/>
    <property type="match status" value="1"/>
</dbReference>
<evidence type="ECO:0000313" key="9">
    <source>
        <dbReference type="Proteomes" id="UP000198318"/>
    </source>
</evidence>
<accession>A0A239NNL4</accession>
<dbReference type="Gene3D" id="3.30.200.20">
    <property type="entry name" value="Phosphorylase Kinase, domain 1"/>
    <property type="match status" value="1"/>
</dbReference>
<dbReference type="CDD" id="cd14014">
    <property type="entry name" value="STKc_PknB_like"/>
    <property type="match status" value="1"/>
</dbReference>
<keyword evidence="2 5" id="KW-0547">Nucleotide-binding</keyword>